<proteinExistence type="predicted"/>
<gene>
    <name evidence="1" type="ORF">LCGC14_1164740</name>
</gene>
<reference evidence="1" key="1">
    <citation type="journal article" date="2015" name="Nature">
        <title>Complex archaea that bridge the gap between prokaryotes and eukaryotes.</title>
        <authorList>
            <person name="Spang A."/>
            <person name="Saw J.H."/>
            <person name="Jorgensen S.L."/>
            <person name="Zaremba-Niedzwiedzka K."/>
            <person name="Martijn J."/>
            <person name="Lind A.E."/>
            <person name="van Eijk R."/>
            <person name="Schleper C."/>
            <person name="Guy L."/>
            <person name="Ettema T.J."/>
        </authorList>
    </citation>
    <scope>NUCLEOTIDE SEQUENCE</scope>
</reference>
<protein>
    <submittedName>
        <fullName evidence="1">Uncharacterized protein</fullName>
    </submittedName>
</protein>
<accession>A0A0F9LRR0</accession>
<evidence type="ECO:0000313" key="1">
    <source>
        <dbReference type="EMBL" id="KKM97764.1"/>
    </source>
</evidence>
<name>A0A0F9LRR0_9ZZZZ</name>
<sequence>MEIKHNCTKEGNFKFDIIAMNKEEKDKIKCKVCGRIWKDTGEKDNYDAEAHESMIPRY</sequence>
<dbReference type="AlphaFoldDB" id="A0A0F9LRR0"/>
<organism evidence="1">
    <name type="scientific">marine sediment metagenome</name>
    <dbReference type="NCBI Taxonomy" id="412755"/>
    <lineage>
        <taxon>unclassified sequences</taxon>
        <taxon>metagenomes</taxon>
        <taxon>ecological metagenomes</taxon>
    </lineage>
</organism>
<dbReference type="EMBL" id="LAZR01005710">
    <property type="protein sequence ID" value="KKM97764.1"/>
    <property type="molecule type" value="Genomic_DNA"/>
</dbReference>
<comment type="caution">
    <text evidence="1">The sequence shown here is derived from an EMBL/GenBank/DDBJ whole genome shotgun (WGS) entry which is preliminary data.</text>
</comment>